<keyword evidence="5 7" id="KW-0175">Coiled coil</keyword>
<evidence type="ECO:0000259" key="9">
    <source>
        <dbReference type="Pfam" id="PF05010"/>
    </source>
</evidence>
<dbReference type="Ensembl" id="ENSPNYT00000030659.1">
    <property type="protein sequence ID" value="ENSPNYP00000029928.1"/>
    <property type="gene ID" value="ENSPNYG00000022562.1"/>
</dbReference>
<dbReference type="Gene3D" id="1.20.5.1700">
    <property type="match status" value="1"/>
</dbReference>
<dbReference type="GO" id="GO:0021987">
    <property type="term" value="P:cerebral cortex development"/>
    <property type="evidence" value="ECO:0007669"/>
    <property type="project" value="TreeGrafter"/>
</dbReference>
<feature type="coiled-coil region" evidence="7">
    <location>
        <begin position="237"/>
        <end position="321"/>
    </location>
</feature>
<evidence type="ECO:0000313" key="10">
    <source>
        <dbReference type="Ensembl" id="ENSPNYP00000029928.1"/>
    </source>
</evidence>
<evidence type="ECO:0000256" key="2">
    <source>
        <dbReference type="ARBA" id="ARBA00009423"/>
    </source>
</evidence>
<comment type="subcellular location">
    <subcellularLocation>
        <location evidence="1">Cytoplasm</location>
        <location evidence="1">Cytoskeleton</location>
    </subcellularLocation>
</comment>
<protein>
    <recommendedName>
        <fullName evidence="9">Transforming acidic coiled-coil-containing protein C-terminal domain-containing protein</fullName>
    </recommendedName>
</protein>
<evidence type="ECO:0000256" key="5">
    <source>
        <dbReference type="ARBA" id="ARBA00023054"/>
    </source>
</evidence>
<organism evidence="10">
    <name type="scientific">Pundamilia nyererei</name>
    <dbReference type="NCBI Taxonomy" id="303518"/>
    <lineage>
        <taxon>Eukaryota</taxon>
        <taxon>Metazoa</taxon>
        <taxon>Chordata</taxon>
        <taxon>Craniata</taxon>
        <taxon>Vertebrata</taxon>
        <taxon>Euteleostomi</taxon>
        <taxon>Actinopterygii</taxon>
        <taxon>Neopterygii</taxon>
        <taxon>Teleostei</taxon>
        <taxon>Neoteleostei</taxon>
        <taxon>Acanthomorphata</taxon>
        <taxon>Ovalentaria</taxon>
        <taxon>Cichlomorphae</taxon>
        <taxon>Cichliformes</taxon>
        <taxon>Cichlidae</taxon>
        <taxon>African cichlids</taxon>
        <taxon>Pseudocrenilabrinae</taxon>
        <taxon>Haplochromini</taxon>
        <taxon>Pundamilia</taxon>
    </lineage>
</organism>
<proteinExistence type="inferred from homology"/>
<dbReference type="GO" id="GO:0005856">
    <property type="term" value="C:cytoskeleton"/>
    <property type="evidence" value="ECO:0007669"/>
    <property type="project" value="UniProtKB-SubCell"/>
</dbReference>
<keyword evidence="4" id="KW-0597">Phosphoprotein</keyword>
<dbReference type="STRING" id="303518.ENSPNYP00000029928"/>
<reference evidence="10" key="1">
    <citation type="submission" date="2023-09" db="UniProtKB">
        <authorList>
            <consortium name="Ensembl"/>
        </authorList>
    </citation>
    <scope>IDENTIFICATION</scope>
</reference>
<dbReference type="GO" id="GO:0007052">
    <property type="term" value="P:mitotic spindle organization"/>
    <property type="evidence" value="ECO:0007669"/>
    <property type="project" value="InterPro"/>
</dbReference>
<evidence type="ECO:0000256" key="6">
    <source>
        <dbReference type="ARBA" id="ARBA00023212"/>
    </source>
</evidence>
<keyword evidence="6" id="KW-0206">Cytoskeleton</keyword>
<evidence type="ECO:0000256" key="7">
    <source>
        <dbReference type="SAM" id="Coils"/>
    </source>
</evidence>
<dbReference type="PANTHER" id="PTHR13924:SF4">
    <property type="entry name" value="TRANSFORMING ACIDIC COILED-COIL-CONTAINING PROTEIN 3"/>
    <property type="match status" value="1"/>
</dbReference>
<feature type="domain" description="Transforming acidic coiled-coil-containing protein C-terminal" evidence="9">
    <location>
        <begin position="188"/>
        <end position="319"/>
    </location>
</feature>
<feature type="region of interest" description="Disordered" evidence="8">
    <location>
        <begin position="1"/>
        <end position="25"/>
    </location>
</feature>
<dbReference type="AlphaFoldDB" id="A0A3B4H8S6"/>
<name>A0A3B4H8S6_9CICH</name>
<evidence type="ECO:0000256" key="3">
    <source>
        <dbReference type="ARBA" id="ARBA00022490"/>
    </source>
</evidence>
<dbReference type="InterPro" id="IPR039915">
    <property type="entry name" value="TACC"/>
</dbReference>
<dbReference type="GeneTree" id="ENSGT00940000158858"/>
<accession>A0A3B4H8S6</accession>
<dbReference type="PANTHER" id="PTHR13924">
    <property type="entry name" value="TRANSFORMING ACIDIC COILED-COIL CONTAINING PROTEIN 1/2"/>
    <property type="match status" value="1"/>
</dbReference>
<dbReference type="InterPro" id="IPR007707">
    <property type="entry name" value="TACC_C"/>
</dbReference>
<keyword evidence="3" id="KW-0963">Cytoplasm</keyword>
<dbReference type="Pfam" id="PF05010">
    <property type="entry name" value="TACC_C"/>
    <property type="match status" value="1"/>
</dbReference>
<evidence type="ECO:0000256" key="4">
    <source>
        <dbReference type="ARBA" id="ARBA00022553"/>
    </source>
</evidence>
<comment type="similarity">
    <text evidence="2">Belongs to the TACC family.</text>
</comment>
<dbReference type="FunFam" id="1.20.5.1700:FF:000001">
    <property type="entry name" value="Transforming acidic coiled-coil-containing protein 1 isoform 2"/>
    <property type="match status" value="1"/>
</dbReference>
<dbReference type="GO" id="GO:0005737">
    <property type="term" value="C:cytoplasm"/>
    <property type="evidence" value="ECO:0007669"/>
    <property type="project" value="TreeGrafter"/>
</dbReference>
<evidence type="ECO:0000256" key="8">
    <source>
        <dbReference type="SAM" id="MobiDB-lite"/>
    </source>
</evidence>
<sequence>MSSVDVNDENRGVFPGGKHNSPNDIFALDQPTGRPSILRQTENLPSKTVPKGVKVCFQTPRRDPVTKRILSPNKSVNLLSVDENTKLFMYFPPTTAERLADTFITFFFPPAEVSSYPDDNMPIQSRGGYMLDFGNLDDFNPFQGSNNMALSPMRPAVENPPADHSKSENTPPVNIVEEPIKMESALDETLPFSASVENSLADLSADICSTESSVVIVKYKDVIEGYKKNEETLKSCAQDYLARIKKEEQRYQTLKAHAEEKISHANEGIAEVRSKYKAEVSALQAQLRREQLKVQSLEKSLDQKEKEAEELTKLCDELISNVQKG</sequence>
<dbReference type="GO" id="GO:0007097">
    <property type="term" value="P:nuclear migration"/>
    <property type="evidence" value="ECO:0007669"/>
    <property type="project" value="TreeGrafter"/>
</dbReference>
<evidence type="ECO:0000256" key="1">
    <source>
        <dbReference type="ARBA" id="ARBA00004245"/>
    </source>
</evidence>